<dbReference type="InterPro" id="IPR023213">
    <property type="entry name" value="CAT-like_dom_sf"/>
</dbReference>
<comment type="similarity">
    <text evidence="2">Belongs to the ATP-dependent AMP-binding enzyme family.</text>
</comment>
<feature type="domain" description="Carrier" evidence="5">
    <location>
        <begin position="575"/>
        <end position="650"/>
    </location>
</feature>
<dbReference type="Pfam" id="PF00501">
    <property type="entry name" value="AMP-binding"/>
    <property type="match status" value="2"/>
</dbReference>
<dbReference type="CDD" id="cd19531">
    <property type="entry name" value="LCL_NRPS-like"/>
    <property type="match status" value="1"/>
</dbReference>
<dbReference type="PANTHER" id="PTHR45398:SF1">
    <property type="entry name" value="ENZYME, PUTATIVE (JCVI)-RELATED"/>
    <property type="match status" value="1"/>
</dbReference>
<dbReference type="Gene3D" id="3.30.559.10">
    <property type="entry name" value="Chloramphenicol acetyltransferase-like domain"/>
    <property type="match status" value="1"/>
</dbReference>
<dbReference type="SUPFAM" id="SSF47336">
    <property type="entry name" value="ACP-like"/>
    <property type="match status" value="1"/>
</dbReference>
<dbReference type="Gene3D" id="3.30.559.30">
    <property type="entry name" value="Nonribosomal peptide synthetase, condensation domain"/>
    <property type="match status" value="1"/>
</dbReference>
<dbReference type="Gene3D" id="3.40.50.12780">
    <property type="entry name" value="N-terminal domain of ligase-like"/>
    <property type="match status" value="2"/>
</dbReference>
<dbReference type="Pfam" id="PF00668">
    <property type="entry name" value="Condensation"/>
    <property type="match status" value="1"/>
</dbReference>
<comment type="cofactor">
    <cofactor evidence="1">
        <name>pantetheine 4'-phosphate</name>
        <dbReference type="ChEBI" id="CHEBI:47942"/>
    </cofactor>
</comment>
<dbReference type="Gene3D" id="3.30.300.30">
    <property type="match status" value="1"/>
</dbReference>
<dbReference type="InterPro" id="IPR001242">
    <property type="entry name" value="Condensation_dom"/>
</dbReference>
<keyword evidence="4" id="KW-0597">Phosphoprotein</keyword>
<dbReference type="SUPFAM" id="SSF56801">
    <property type="entry name" value="Acetyl-CoA synthetase-like"/>
    <property type="match status" value="2"/>
</dbReference>
<sequence length="1236" mass="136457">MMDAFELPRTLVQSLQQRAAQTPDQVALRFLAESAEHSVVLSYRDLDQRARTIAAALQANAGLGERAVLLFPSGPDYVAAFFGCLYAGVIAVPAYPPESTRRHHQERLLSIISDAEPRLLLTIASLSEGLAQIENAPKVLSVDTLEAQQADQWVEPDLKADDIAFLQYTSGSTALPKGVQVSHGNLVANEVLIRRGFGIDLNPDDVIVSWLPLYHDMGLIGGLLQPIFSGVPCVLMSPAYFLGRPLRWLEAISEYGGTISGGPDFAYRLCSERVSESALERLDLSRWRVAYSGSEPIRLDTLERFAEKFAACGFTTNNFFASYGLAEATLFVAGGTRGRGIPALRLDEQALAANRAEPGQGPAIMSCGTSQPNHAVLIADPHTLTELPDQCVGELWATGPSIAHGYWRNPQASAKTFVQHAGRTWLRTGDLGFIRDGEVYITGRLKDLLIVRGHNLYPQDIEQTIEREVEVVRKGRVAAFAVNDQGLEGIGIAAEISRSVQKILPPEALIKAIRQAVAEACQQAPSVVVLLNPGALPKTSSGKVQRAACAIRHADGSLDSYAQFPGQPGQASEVALESDLQQQIAAIWCEQLQLAHVAGDDHFFLLGGNSITATQVVARLRESLGLELSLRLLFEAPTLAAFATAVAQLQQDGGVAQGAIHVLSRQEDLPQSLAQNRLWITWQLDPHSSAYTIPGALHLRGELDEDALRQSFQQLIQRHEALRTRFYERDGQAFQRVEATADFELSIIDLSDLPNTEREARAQEVREDQARSPFDLETGPLLRVTLVRLDDEEHQLLVTLHHIIADGWSLNILIDEFSRLYAAAAQGQSLELPPLALQYADYGSWQRQWLAEGEGQRQLTYWKAQLGDEHPALNLATDHPRAAQHRHSASRHRQRLDARLSAAIRQTAQAHDSTPFMLLLATFQTLLYRYSGQRDIRIGVPNANRPRHETQGLIGFFINTLVLRAELDGRLPFNQLLAATRETTLAAQAHQDLPFEQLLEAFPQAREQGLFQVMFNHQQRDLSALRRLPGLLADELPWHSREAKFDLQLHSEEDRNGRLSLSFDYADELFDCATIQRLAEHFIHLLQAVCTQPQHAIGDLPLMQADEQQPWSEAPCAPARHWLPELLNQQTSDATALVWQDGSLTFAQLHTQANRLAHYLRDKGVGPDVCVAIAAERSPQLLIGLLAIIKAVAPTCRWTRITPPNAWPTCSRTAACNCCSPRPRCCPNCPAPKACA</sequence>
<accession>A0A120G663</accession>
<dbReference type="CDD" id="cd05931">
    <property type="entry name" value="FAAL"/>
    <property type="match status" value="1"/>
</dbReference>
<dbReference type="SUPFAM" id="SSF52777">
    <property type="entry name" value="CoA-dependent acyltransferases"/>
    <property type="match status" value="2"/>
</dbReference>
<dbReference type="PROSITE" id="PS50075">
    <property type="entry name" value="CARRIER"/>
    <property type="match status" value="1"/>
</dbReference>
<dbReference type="InterPro" id="IPR020806">
    <property type="entry name" value="PKS_PP-bd"/>
</dbReference>
<dbReference type="EMBL" id="LCYA01000138">
    <property type="protein sequence ID" value="KWV85196.1"/>
    <property type="molecule type" value="Genomic_DNA"/>
</dbReference>
<evidence type="ECO:0000313" key="6">
    <source>
        <dbReference type="EMBL" id="KWV85196.1"/>
    </source>
</evidence>
<dbReference type="FunFam" id="1.10.1200.10:FF:000016">
    <property type="entry name" value="Non-ribosomal peptide synthase"/>
    <property type="match status" value="1"/>
</dbReference>
<dbReference type="GO" id="GO:0008610">
    <property type="term" value="P:lipid biosynthetic process"/>
    <property type="evidence" value="ECO:0007669"/>
    <property type="project" value="InterPro"/>
</dbReference>
<dbReference type="GO" id="GO:0072330">
    <property type="term" value="P:monocarboxylic acid biosynthetic process"/>
    <property type="evidence" value="ECO:0007669"/>
    <property type="project" value="UniProtKB-ARBA"/>
</dbReference>
<dbReference type="InterPro" id="IPR009081">
    <property type="entry name" value="PP-bd_ACP"/>
</dbReference>
<evidence type="ECO:0000256" key="1">
    <source>
        <dbReference type="ARBA" id="ARBA00001957"/>
    </source>
</evidence>
<comment type="caution">
    <text evidence="6">The sequence shown here is derived from an EMBL/GenBank/DDBJ whole genome shotgun (WGS) entry which is preliminary data.</text>
</comment>
<name>A0A120G663_PSEFL</name>
<dbReference type="InterPro" id="IPR042099">
    <property type="entry name" value="ANL_N_sf"/>
</dbReference>
<evidence type="ECO:0000256" key="2">
    <source>
        <dbReference type="ARBA" id="ARBA00006432"/>
    </source>
</evidence>
<dbReference type="InterPro" id="IPR045851">
    <property type="entry name" value="AMP-bd_C_sf"/>
</dbReference>
<gene>
    <name evidence="6" type="primary">lgrD_3</name>
    <name evidence="6" type="ORF">PFLmoz3_05140</name>
</gene>
<dbReference type="AlphaFoldDB" id="A0A120G663"/>
<dbReference type="GO" id="GO:0044550">
    <property type="term" value="P:secondary metabolite biosynthetic process"/>
    <property type="evidence" value="ECO:0007669"/>
    <property type="project" value="UniProtKB-ARBA"/>
</dbReference>
<dbReference type="FunFam" id="3.30.559.10:FF:000012">
    <property type="entry name" value="Non-ribosomal peptide synthetase"/>
    <property type="match status" value="1"/>
</dbReference>
<dbReference type="GO" id="GO:0003824">
    <property type="term" value="F:catalytic activity"/>
    <property type="evidence" value="ECO:0007669"/>
    <property type="project" value="InterPro"/>
</dbReference>
<dbReference type="PATRIC" id="fig|294.194.peg.5699"/>
<organism evidence="6 7">
    <name type="scientific">Pseudomonas fluorescens</name>
    <dbReference type="NCBI Taxonomy" id="294"/>
    <lineage>
        <taxon>Bacteria</taxon>
        <taxon>Pseudomonadati</taxon>
        <taxon>Pseudomonadota</taxon>
        <taxon>Gammaproteobacteria</taxon>
        <taxon>Pseudomonadales</taxon>
        <taxon>Pseudomonadaceae</taxon>
        <taxon>Pseudomonas</taxon>
    </lineage>
</organism>
<dbReference type="GO" id="GO:0031177">
    <property type="term" value="F:phosphopantetheine binding"/>
    <property type="evidence" value="ECO:0007669"/>
    <property type="project" value="InterPro"/>
</dbReference>
<dbReference type="SMART" id="SM00823">
    <property type="entry name" value="PKS_PP"/>
    <property type="match status" value="1"/>
</dbReference>
<evidence type="ECO:0000313" key="7">
    <source>
        <dbReference type="Proteomes" id="UP000061348"/>
    </source>
</evidence>
<dbReference type="InterPro" id="IPR040097">
    <property type="entry name" value="FAAL/FAAC"/>
</dbReference>
<evidence type="ECO:0000259" key="5">
    <source>
        <dbReference type="PROSITE" id="PS50075"/>
    </source>
</evidence>
<dbReference type="Pfam" id="PF00550">
    <property type="entry name" value="PP-binding"/>
    <property type="match status" value="1"/>
</dbReference>
<dbReference type="InterPro" id="IPR006162">
    <property type="entry name" value="Ppantetheine_attach_site"/>
</dbReference>
<evidence type="ECO:0000256" key="4">
    <source>
        <dbReference type="ARBA" id="ARBA00022553"/>
    </source>
</evidence>
<dbReference type="Proteomes" id="UP000061348">
    <property type="component" value="Unassembled WGS sequence"/>
</dbReference>
<dbReference type="InterPro" id="IPR000873">
    <property type="entry name" value="AMP-dep_synth/lig_dom"/>
</dbReference>
<keyword evidence="3" id="KW-0596">Phosphopantetheine</keyword>
<evidence type="ECO:0000256" key="3">
    <source>
        <dbReference type="ARBA" id="ARBA00022450"/>
    </source>
</evidence>
<dbReference type="FunFam" id="3.40.50.12780:FF:000013">
    <property type="entry name" value="Long-chain-fatty-acid--AMP ligase FadD32"/>
    <property type="match status" value="1"/>
</dbReference>
<dbReference type="Gene3D" id="1.10.1200.10">
    <property type="entry name" value="ACP-like"/>
    <property type="match status" value="1"/>
</dbReference>
<dbReference type="InterPro" id="IPR036736">
    <property type="entry name" value="ACP-like_sf"/>
</dbReference>
<dbReference type="PANTHER" id="PTHR45398">
    <property type="match status" value="1"/>
</dbReference>
<reference evidence="6 7" key="1">
    <citation type="submission" date="2015-05" db="EMBL/GenBank/DDBJ databases">
        <title>A genomic and transcriptomic approach to investigate the blue pigment phenotype in Pseudomonas fluorescens.</title>
        <authorList>
            <person name="Andreani N.A."/>
            <person name="Cardazzo B."/>
        </authorList>
    </citation>
    <scope>NUCLEOTIDE SEQUENCE [LARGE SCALE GENOMIC DNA]</scope>
    <source>
        <strain evidence="6 7">Ps_22</strain>
    </source>
</reference>
<protein>
    <submittedName>
        <fullName evidence="6">Linear gramicidin synthase subunit D</fullName>
    </submittedName>
</protein>
<dbReference type="PROSITE" id="PS00012">
    <property type="entry name" value="PHOSPHOPANTETHEINE"/>
    <property type="match status" value="1"/>
</dbReference>
<dbReference type="GO" id="GO:0071766">
    <property type="term" value="P:Actinobacterium-type cell wall biogenesis"/>
    <property type="evidence" value="ECO:0007669"/>
    <property type="project" value="UniProtKB-ARBA"/>
</dbReference>
<proteinExistence type="inferred from homology"/>